<name>V6F220_MAGGM</name>
<protein>
    <submittedName>
        <fullName evidence="2">Uncharacterized protein</fullName>
    </submittedName>
</protein>
<evidence type="ECO:0000256" key="1">
    <source>
        <dbReference type="SAM" id="MobiDB-lite"/>
    </source>
</evidence>
<dbReference type="EMBL" id="HG794546">
    <property type="protein sequence ID" value="CDK99575.1"/>
    <property type="molecule type" value="Genomic_DNA"/>
</dbReference>
<evidence type="ECO:0000313" key="2">
    <source>
        <dbReference type="EMBL" id="CDK99575.1"/>
    </source>
</evidence>
<dbReference type="KEGG" id="mgy:MGMSRv2__2360"/>
<dbReference type="AlphaFoldDB" id="V6F220"/>
<dbReference type="HOGENOM" id="CLU_1775180_0_0_5"/>
<feature type="compositionally biased region" description="Low complexity" evidence="1">
    <location>
        <begin position="99"/>
        <end position="122"/>
    </location>
</feature>
<reference evidence="2 3" key="1">
    <citation type="journal article" date="2014" name="Genome Announc.">
        <title>Complete genome sequence of Magnetospirillum gryphiswaldense MSR-1.</title>
        <authorList>
            <person name="Wang X."/>
            <person name="Wang Q."/>
            <person name="Zhang W."/>
            <person name="Wang Y."/>
            <person name="Li L."/>
            <person name="Wen T."/>
            <person name="Zhang T."/>
            <person name="Zhang Y."/>
            <person name="Xu J."/>
            <person name="Hu J."/>
            <person name="Li S."/>
            <person name="Liu L."/>
            <person name="Liu J."/>
            <person name="Jiang W."/>
            <person name="Tian J."/>
            <person name="Li Y."/>
            <person name="Schuler D."/>
            <person name="Wang L."/>
            <person name="Li J."/>
        </authorList>
    </citation>
    <scope>NUCLEOTIDE SEQUENCE [LARGE SCALE GENOMIC DNA]</scope>
    <source>
        <strain evidence="3">DSM 6361 / JCM 21280 / NBRC 15271 / MSR-1</strain>
    </source>
</reference>
<sequence length="146" mass="15718">MASLAFLSRHRRFETPHFHRKRKKETGRPRGLTVTHGRDNDIMSGSDNKEAALAIIRGIVGAATDITKLAREMEQDDSVIVAALTTPLPAPPPVESIKPAAAASAPTPTLPAAPLAEAPRASSQADVMSQLLKRKPSKTHKKDEDD</sequence>
<proteinExistence type="predicted"/>
<accession>V6F220</accession>
<gene>
    <name evidence="2" type="ordered locus">MGMSRv2__2360</name>
</gene>
<feature type="region of interest" description="Disordered" evidence="1">
    <location>
        <begin position="19"/>
        <end position="45"/>
    </location>
</feature>
<keyword evidence="3" id="KW-1185">Reference proteome</keyword>
<organism evidence="2 3">
    <name type="scientific">Magnetospirillum gryphiswaldense (strain DSM 6361 / JCM 21280 / NBRC 15271 / MSR-1)</name>
    <dbReference type="NCBI Taxonomy" id="431944"/>
    <lineage>
        <taxon>Bacteria</taxon>
        <taxon>Pseudomonadati</taxon>
        <taxon>Pseudomonadota</taxon>
        <taxon>Alphaproteobacteria</taxon>
        <taxon>Rhodospirillales</taxon>
        <taxon>Rhodospirillaceae</taxon>
        <taxon>Magnetospirillum</taxon>
    </lineage>
</organism>
<evidence type="ECO:0000313" key="3">
    <source>
        <dbReference type="Proteomes" id="UP000018922"/>
    </source>
</evidence>
<dbReference type="Proteomes" id="UP000018922">
    <property type="component" value="Chromosome I"/>
</dbReference>
<dbReference type="STRING" id="1430440.MGMSRv2__2360"/>
<feature type="region of interest" description="Disordered" evidence="1">
    <location>
        <begin position="88"/>
        <end position="146"/>
    </location>
</feature>